<keyword evidence="7" id="KW-0288">FMN</keyword>
<evidence type="ECO:0000256" key="2">
    <source>
        <dbReference type="ARBA" id="ARBA00003535"/>
    </source>
</evidence>
<dbReference type="InterPro" id="IPR004136">
    <property type="entry name" value="NMO"/>
</dbReference>
<comment type="cofactor">
    <cofactor evidence="1">
        <name>FMN</name>
        <dbReference type="ChEBI" id="CHEBI:58210"/>
    </cofactor>
</comment>
<comment type="catalytic activity">
    <reaction evidence="12">
        <text>3 propionate 3-nitronate + 3 O2 + H2O = 3 3-oxopropanoate + 2 nitrate + nitrite + H2O2 + 3 H(+)</text>
        <dbReference type="Rhea" id="RHEA:57332"/>
        <dbReference type="ChEBI" id="CHEBI:15377"/>
        <dbReference type="ChEBI" id="CHEBI:15378"/>
        <dbReference type="ChEBI" id="CHEBI:15379"/>
        <dbReference type="ChEBI" id="CHEBI:16240"/>
        <dbReference type="ChEBI" id="CHEBI:16301"/>
        <dbReference type="ChEBI" id="CHEBI:17632"/>
        <dbReference type="ChEBI" id="CHEBI:33190"/>
        <dbReference type="ChEBI" id="CHEBI:136067"/>
    </reaction>
</comment>
<evidence type="ECO:0000256" key="5">
    <source>
        <dbReference type="ARBA" id="ARBA00022575"/>
    </source>
</evidence>
<evidence type="ECO:0000256" key="9">
    <source>
        <dbReference type="ARBA" id="ARBA00023002"/>
    </source>
</evidence>
<dbReference type="GO" id="GO:0018580">
    <property type="term" value="F:nitronate monooxygenase activity"/>
    <property type="evidence" value="ECO:0007669"/>
    <property type="project" value="InterPro"/>
</dbReference>
<protein>
    <recommendedName>
        <fullName evidence="4">Probable nitronate monooxygenase</fullName>
    </recommendedName>
    <alternativeName>
        <fullName evidence="11">Propionate 3-nitronate monooxygenase</fullName>
    </alternativeName>
</protein>
<dbReference type="GO" id="GO:0009636">
    <property type="term" value="P:response to toxic substance"/>
    <property type="evidence" value="ECO:0007669"/>
    <property type="project" value="UniProtKB-KW"/>
</dbReference>
<evidence type="ECO:0000256" key="7">
    <source>
        <dbReference type="ARBA" id="ARBA00022643"/>
    </source>
</evidence>
<comment type="caution">
    <text evidence="13">The sequence shown here is derived from an EMBL/GenBank/DDBJ whole genome shotgun (WGS) entry which is preliminary data.</text>
</comment>
<sequence length="350" mass="37495">MTRITERLGIELPLIQAGMAGGSTTPQLVAAVSNAGGLGTLGAGYMTADQIRSAIREIRALTPHPFAVNLLLTEPVVPDPEQISAMQEKMKPFRTELGLPDPAPVTKFAEPFDEQMAVVLEERVPVFSFAFGLLPARWVEACKQAGILICGTATTVREALLLEASGVDLIVGQGMEAGGHRGTFAGPWQQGMIGTMALIPQIVDAVRIPVIAAGGIMDARGVAAALVLGAEAAQLGTAFLTCVESGAHPHYQQAILESTEEQITTIREFSGKPARGLTNAFHEQLERHAGDLPPYPIQNALTRDIRQAAARQNRTEFMSMWAGQGTRLSRRESAGELVKRIAEDLAKFHF</sequence>
<accession>A0A074LVW6</accession>
<keyword evidence="8" id="KW-0547">Nucleotide-binding</keyword>
<comment type="function">
    <text evidence="2">Nitronate monooxygenase that uses molecular oxygen to catalyze the oxidative denitrification of alkyl nitronates. Acts on propionate 3-nitronate (P3N), the presumed physiological substrate. Probably functions in the detoxification of P3N, a metabolic poison produced by plants and fungi as a defense mechanism.</text>
</comment>
<dbReference type="InterPro" id="IPR013785">
    <property type="entry name" value="Aldolase_TIM"/>
</dbReference>
<keyword evidence="10 13" id="KW-0503">Monooxygenase</keyword>
<dbReference type="FunFam" id="3.20.20.70:FF:000154">
    <property type="entry name" value="Probable nitronate monooxygenase"/>
    <property type="match status" value="1"/>
</dbReference>
<dbReference type="Gene3D" id="3.20.20.70">
    <property type="entry name" value="Aldolase class I"/>
    <property type="match status" value="1"/>
</dbReference>
<evidence type="ECO:0000256" key="1">
    <source>
        <dbReference type="ARBA" id="ARBA00001917"/>
    </source>
</evidence>
<evidence type="ECO:0000256" key="8">
    <source>
        <dbReference type="ARBA" id="ARBA00022741"/>
    </source>
</evidence>
<evidence type="ECO:0000256" key="4">
    <source>
        <dbReference type="ARBA" id="ARBA00013457"/>
    </source>
</evidence>
<keyword evidence="5" id="KW-0216">Detoxification</keyword>
<evidence type="ECO:0000313" key="13">
    <source>
        <dbReference type="EMBL" id="KEO84173.1"/>
    </source>
</evidence>
<dbReference type="Proteomes" id="UP000027931">
    <property type="component" value="Unassembled WGS sequence"/>
</dbReference>
<comment type="similarity">
    <text evidence="3">Belongs to the nitronate monooxygenase family. NMO class I subfamily.</text>
</comment>
<proteinExistence type="inferred from homology"/>
<organism evidence="13 14">
    <name type="scientific">Tumebacillus flagellatus</name>
    <dbReference type="NCBI Taxonomy" id="1157490"/>
    <lineage>
        <taxon>Bacteria</taxon>
        <taxon>Bacillati</taxon>
        <taxon>Bacillota</taxon>
        <taxon>Bacilli</taxon>
        <taxon>Bacillales</taxon>
        <taxon>Alicyclobacillaceae</taxon>
        <taxon>Tumebacillus</taxon>
    </lineage>
</organism>
<dbReference type="Pfam" id="PF03060">
    <property type="entry name" value="NMO"/>
    <property type="match status" value="1"/>
</dbReference>
<keyword evidence="6" id="KW-0285">Flavoprotein</keyword>
<dbReference type="GO" id="GO:0000166">
    <property type="term" value="F:nucleotide binding"/>
    <property type="evidence" value="ECO:0007669"/>
    <property type="project" value="UniProtKB-KW"/>
</dbReference>
<dbReference type="EMBL" id="JMIR01000005">
    <property type="protein sequence ID" value="KEO84173.1"/>
    <property type="molecule type" value="Genomic_DNA"/>
</dbReference>
<evidence type="ECO:0000313" key="14">
    <source>
        <dbReference type="Proteomes" id="UP000027931"/>
    </source>
</evidence>
<evidence type="ECO:0000256" key="10">
    <source>
        <dbReference type="ARBA" id="ARBA00023033"/>
    </source>
</evidence>
<evidence type="ECO:0000256" key="3">
    <source>
        <dbReference type="ARBA" id="ARBA00009881"/>
    </source>
</evidence>
<dbReference type="RefSeq" id="WP_038085224.1">
    <property type="nucleotide sequence ID" value="NZ_JMIR01000005.1"/>
</dbReference>
<dbReference type="AlphaFoldDB" id="A0A074LVW6"/>
<dbReference type="STRING" id="1157490.EL26_05240"/>
<dbReference type="PANTHER" id="PTHR42747:SF3">
    <property type="entry name" value="NITRONATE MONOOXYGENASE-RELATED"/>
    <property type="match status" value="1"/>
</dbReference>
<evidence type="ECO:0000256" key="11">
    <source>
        <dbReference type="ARBA" id="ARBA00031155"/>
    </source>
</evidence>
<dbReference type="eggNOG" id="COG2070">
    <property type="taxonomic scope" value="Bacteria"/>
</dbReference>
<reference evidence="13 14" key="1">
    <citation type="journal article" date="2013" name="Int. J. Syst. Evol. Microbiol.">
        <title>Tumebacillus flagellatus sp. nov., an alpha-amylase/pullulanase-producing bacterium isolated from cassava wastewater.</title>
        <authorList>
            <person name="Wang Q."/>
            <person name="Xie N."/>
            <person name="Qin Y."/>
            <person name="Shen N."/>
            <person name="Zhu J."/>
            <person name="Mi H."/>
            <person name="Huang R."/>
        </authorList>
    </citation>
    <scope>NUCLEOTIDE SEQUENCE [LARGE SCALE GENOMIC DNA]</scope>
    <source>
        <strain evidence="13 14">GST4</strain>
    </source>
</reference>
<evidence type="ECO:0000256" key="6">
    <source>
        <dbReference type="ARBA" id="ARBA00022630"/>
    </source>
</evidence>
<dbReference type="PANTHER" id="PTHR42747">
    <property type="entry name" value="NITRONATE MONOOXYGENASE-RELATED"/>
    <property type="match status" value="1"/>
</dbReference>
<evidence type="ECO:0000256" key="12">
    <source>
        <dbReference type="ARBA" id="ARBA00049401"/>
    </source>
</evidence>
<gene>
    <name evidence="13" type="ORF">EL26_05240</name>
</gene>
<keyword evidence="9" id="KW-0560">Oxidoreductase</keyword>
<dbReference type="OrthoDB" id="9778912at2"/>
<dbReference type="SUPFAM" id="SSF51412">
    <property type="entry name" value="Inosine monophosphate dehydrogenase (IMPDH)"/>
    <property type="match status" value="1"/>
</dbReference>
<keyword evidence="14" id="KW-1185">Reference proteome</keyword>
<name>A0A074LVW6_9BACL</name>
<dbReference type="CDD" id="cd04730">
    <property type="entry name" value="NPD_like"/>
    <property type="match status" value="1"/>
</dbReference>